<accession>A0A9J5XVA9</accession>
<name>A0A9J5XVA9_SOLCO</name>
<protein>
    <recommendedName>
        <fullName evidence="4">Integrase core domain containing protein</fullName>
    </recommendedName>
</protein>
<gene>
    <name evidence="2" type="ORF">H5410_041376</name>
</gene>
<evidence type="ECO:0000256" key="1">
    <source>
        <dbReference type="SAM" id="MobiDB-lite"/>
    </source>
</evidence>
<evidence type="ECO:0000313" key="2">
    <source>
        <dbReference type="EMBL" id="KAG5590862.1"/>
    </source>
</evidence>
<dbReference type="AlphaFoldDB" id="A0A9J5XVA9"/>
<comment type="caution">
    <text evidence="2">The sequence shown here is derived from an EMBL/GenBank/DDBJ whole genome shotgun (WGS) entry which is preliminary data.</text>
</comment>
<sequence>MEVDVENEANEGGLIEPETSEEAEIKPRAVEGTRKIKNPTLEIDKVVEQHDATPSQPEEEGDGSEIENVSGYKSNVSGNNVVGIGARDYIVPESRVINNNLSAIPKIQDLFQRHKFEWMVRQSGHYGRHLTREFYASYIASLLKSITSKLSKKRKKEAARQLAPLDQNKKRSSSPLVVLPNLQVESLSVEGVVAQLTSIRANIDKLADNLVKVPLILATDSVQHDSINGISG</sequence>
<dbReference type="Proteomes" id="UP000824120">
    <property type="component" value="Chromosome 8"/>
</dbReference>
<organism evidence="2 3">
    <name type="scientific">Solanum commersonii</name>
    <name type="common">Commerson's wild potato</name>
    <name type="synonym">Commerson's nightshade</name>
    <dbReference type="NCBI Taxonomy" id="4109"/>
    <lineage>
        <taxon>Eukaryota</taxon>
        <taxon>Viridiplantae</taxon>
        <taxon>Streptophyta</taxon>
        <taxon>Embryophyta</taxon>
        <taxon>Tracheophyta</taxon>
        <taxon>Spermatophyta</taxon>
        <taxon>Magnoliopsida</taxon>
        <taxon>eudicotyledons</taxon>
        <taxon>Gunneridae</taxon>
        <taxon>Pentapetalae</taxon>
        <taxon>asterids</taxon>
        <taxon>lamiids</taxon>
        <taxon>Solanales</taxon>
        <taxon>Solanaceae</taxon>
        <taxon>Solanoideae</taxon>
        <taxon>Solaneae</taxon>
        <taxon>Solanum</taxon>
    </lineage>
</organism>
<evidence type="ECO:0000313" key="3">
    <source>
        <dbReference type="Proteomes" id="UP000824120"/>
    </source>
</evidence>
<feature type="region of interest" description="Disordered" evidence="1">
    <location>
        <begin position="1"/>
        <end position="72"/>
    </location>
</feature>
<evidence type="ECO:0008006" key="4">
    <source>
        <dbReference type="Google" id="ProtNLM"/>
    </source>
</evidence>
<dbReference type="EMBL" id="JACXVP010000008">
    <property type="protein sequence ID" value="KAG5590862.1"/>
    <property type="molecule type" value="Genomic_DNA"/>
</dbReference>
<feature type="compositionally biased region" description="Basic and acidic residues" evidence="1">
    <location>
        <begin position="23"/>
        <end position="34"/>
    </location>
</feature>
<feature type="compositionally biased region" description="Basic and acidic residues" evidence="1">
    <location>
        <begin position="42"/>
        <end position="51"/>
    </location>
</feature>
<keyword evidence="3" id="KW-1185">Reference proteome</keyword>
<reference evidence="2 3" key="1">
    <citation type="submission" date="2020-09" db="EMBL/GenBank/DDBJ databases">
        <title>De no assembly of potato wild relative species, Solanum commersonii.</title>
        <authorList>
            <person name="Cho K."/>
        </authorList>
    </citation>
    <scope>NUCLEOTIDE SEQUENCE [LARGE SCALE GENOMIC DNA]</scope>
    <source>
        <strain evidence="2">LZ3.2</strain>
        <tissue evidence="2">Leaf</tissue>
    </source>
</reference>
<proteinExistence type="predicted"/>